<organism evidence="3 4">
    <name type="scientific">Yersinia aldovae</name>
    <dbReference type="NCBI Taxonomy" id="29483"/>
    <lineage>
        <taxon>Bacteria</taxon>
        <taxon>Pseudomonadati</taxon>
        <taxon>Pseudomonadota</taxon>
        <taxon>Gammaproteobacteria</taxon>
        <taxon>Enterobacterales</taxon>
        <taxon>Yersiniaceae</taxon>
        <taxon>Yersinia</taxon>
    </lineage>
</organism>
<feature type="transmembrane region" description="Helical" evidence="1">
    <location>
        <begin position="194"/>
        <end position="216"/>
    </location>
</feature>
<dbReference type="EMBL" id="CQEH01000009">
    <property type="protein sequence ID" value="CNL09944.1"/>
    <property type="molecule type" value="Genomic_DNA"/>
</dbReference>
<dbReference type="InterPro" id="IPR050879">
    <property type="entry name" value="Acyltransferase_3"/>
</dbReference>
<keyword evidence="4" id="KW-1185">Reference proteome</keyword>
<feature type="domain" description="Acyltransferase 3" evidence="2">
    <location>
        <begin position="9"/>
        <end position="335"/>
    </location>
</feature>
<feature type="transmembrane region" description="Helical" evidence="1">
    <location>
        <begin position="141"/>
        <end position="159"/>
    </location>
</feature>
<keyword evidence="1" id="KW-0472">Membrane</keyword>
<dbReference type="RefSeq" id="WP_049603942.1">
    <property type="nucleotide sequence ID" value="NZ_CQEH01000009.1"/>
</dbReference>
<keyword evidence="3" id="KW-0012">Acyltransferase</keyword>
<dbReference type="PANTHER" id="PTHR23028">
    <property type="entry name" value="ACETYLTRANSFERASE"/>
    <property type="match status" value="1"/>
</dbReference>
<feature type="transmembrane region" description="Helical" evidence="1">
    <location>
        <begin position="44"/>
        <end position="65"/>
    </location>
</feature>
<keyword evidence="1" id="KW-0812">Transmembrane</keyword>
<feature type="transmembrane region" description="Helical" evidence="1">
    <location>
        <begin position="86"/>
        <end position="108"/>
    </location>
</feature>
<gene>
    <name evidence="3" type="primary">oatA</name>
    <name evidence="3" type="ORF">ERS137966_02222</name>
</gene>
<evidence type="ECO:0000313" key="3">
    <source>
        <dbReference type="EMBL" id="CNL09944.1"/>
    </source>
</evidence>
<feature type="transmembrane region" description="Helical" evidence="1">
    <location>
        <begin position="258"/>
        <end position="279"/>
    </location>
</feature>
<dbReference type="Proteomes" id="UP000038647">
    <property type="component" value="Unassembled WGS sequence"/>
</dbReference>
<dbReference type="InterPro" id="IPR002656">
    <property type="entry name" value="Acyl_transf_3_dom"/>
</dbReference>
<feature type="transmembrane region" description="Helical" evidence="1">
    <location>
        <begin position="228"/>
        <end position="246"/>
    </location>
</feature>
<feature type="transmembrane region" description="Helical" evidence="1">
    <location>
        <begin position="324"/>
        <end position="344"/>
    </location>
</feature>
<sequence>MSKKPFIIESLTSLRFFAALGVFLHHLGLLGSSNIPEVQFAARYFFNGYTGVTFFYILSGFIINYSFKRHIESGKFDYKDFIVFRVCRLFPVHLLALFLVLCLFGYFVNFEAVNKLSLLSNIFLVNSFIPDTTYYFSFNPVSWSISCEVFFYIAFCFLVGFSTNRLFILLLVIQAFNVYYIFNPPEIVSGHWLFYVNPLFRICDFIIGIILCRFFLHSEFSPGKKLGTVMEVSSLLFVALTMYISTNYISDMNIRYDFLFIPCMAFLVIAFSFNSGVLSNLLSNKLLILLGEASFSFYMLHWMVIAKLTEVMNPSANNVRELLFYIIVAFCISLFSSIIIFKCYEKPINTFIRNAWIKYRYRGNGGRAKSEALSHQVSKN</sequence>
<protein>
    <submittedName>
        <fullName evidence="3">Acyltransferase family protein</fullName>
        <ecNumber evidence="3">2.3.1.-</ecNumber>
    </submittedName>
</protein>
<dbReference type="Pfam" id="PF01757">
    <property type="entry name" value="Acyl_transf_3"/>
    <property type="match status" value="1"/>
</dbReference>
<proteinExistence type="predicted"/>
<feature type="transmembrane region" description="Helical" evidence="1">
    <location>
        <begin position="166"/>
        <end position="182"/>
    </location>
</feature>
<comment type="caution">
    <text evidence="3">The sequence shown here is derived from an EMBL/GenBank/DDBJ whole genome shotgun (WGS) entry which is preliminary data.</text>
</comment>
<keyword evidence="1" id="KW-1133">Transmembrane helix</keyword>
<reference evidence="3 4" key="1">
    <citation type="submission" date="2015-03" db="EMBL/GenBank/DDBJ databases">
        <authorList>
            <consortium name="Pathogen Informatics"/>
            <person name="Murphy D."/>
        </authorList>
    </citation>
    <scope>NUCLEOTIDE SEQUENCE [LARGE SCALE GENOMIC DNA]</scope>
    <source>
        <strain evidence="3 4">IP08791</strain>
    </source>
</reference>
<keyword evidence="3" id="KW-0808">Transferase</keyword>
<dbReference type="GO" id="GO:0016746">
    <property type="term" value="F:acyltransferase activity"/>
    <property type="evidence" value="ECO:0007669"/>
    <property type="project" value="UniProtKB-KW"/>
</dbReference>
<feature type="transmembrane region" description="Helical" evidence="1">
    <location>
        <begin position="12"/>
        <end position="32"/>
    </location>
</feature>
<evidence type="ECO:0000259" key="2">
    <source>
        <dbReference type="Pfam" id="PF01757"/>
    </source>
</evidence>
<accession>A0ABM9SWI3</accession>
<evidence type="ECO:0000256" key="1">
    <source>
        <dbReference type="SAM" id="Phobius"/>
    </source>
</evidence>
<dbReference type="EC" id="2.3.1.-" evidence="3"/>
<feature type="transmembrane region" description="Helical" evidence="1">
    <location>
        <begin position="286"/>
        <end position="304"/>
    </location>
</feature>
<dbReference type="PANTHER" id="PTHR23028:SF53">
    <property type="entry name" value="ACYL_TRANSF_3 DOMAIN-CONTAINING PROTEIN"/>
    <property type="match status" value="1"/>
</dbReference>
<name>A0ABM9SWI3_YERAL</name>
<evidence type="ECO:0000313" key="4">
    <source>
        <dbReference type="Proteomes" id="UP000038647"/>
    </source>
</evidence>